<dbReference type="Proteomes" id="UP000095008">
    <property type="component" value="Unassembled WGS sequence"/>
</dbReference>
<sequence>MCGACYVDDEGLIMKKSSVALAVITILFGNLSYADIITHTGVPFPTAYQKQNDCGYCQPAQPYKKGSSIEKKSVTPKDAGSKASKSSKESDTTINPHHKASRYVH</sequence>
<evidence type="ECO:0000313" key="2">
    <source>
        <dbReference type="EMBL" id="OCX70746.1"/>
    </source>
</evidence>
<evidence type="ECO:0000313" key="5">
    <source>
        <dbReference type="Proteomes" id="UP000095008"/>
    </source>
</evidence>
<feature type="compositionally biased region" description="Basic residues" evidence="1">
    <location>
        <begin position="96"/>
        <end position="105"/>
    </location>
</feature>
<keyword evidence="5" id="KW-1185">Reference proteome</keyword>
<comment type="caution">
    <text evidence="2">The sequence shown here is derived from an EMBL/GenBank/DDBJ whole genome shotgun (WGS) entry which is preliminary data.</text>
</comment>
<evidence type="ECO:0000313" key="4">
    <source>
        <dbReference type="Proteomes" id="UP000094893"/>
    </source>
</evidence>
<evidence type="ECO:0000313" key="3">
    <source>
        <dbReference type="EMBL" id="OCX72422.1"/>
    </source>
</evidence>
<gene>
    <name evidence="2" type="ORF">A6M23_13530</name>
    <name evidence="3" type="ORF">A6P07_10115</name>
</gene>
<dbReference type="AlphaFoldDB" id="A0A1C2I402"/>
<dbReference type="Proteomes" id="UP000094893">
    <property type="component" value="Unassembled WGS sequence"/>
</dbReference>
<proteinExistence type="predicted"/>
<name>A0A1C2I402_ACITH</name>
<dbReference type="EMBL" id="LWSA01000143">
    <property type="protein sequence ID" value="OCX72422.1"/>
    <property type="molecule type" value="Genomic_DNA"/>
</dbReference>
<accession>A0A1C2I402</accession>
<dbReference type="EMBL" id="LWRY01000155">
    <property type="protein sequence ID" value="OCX70746.1"/>
    <property type="molecule type" value="Genomic_DNA"/>
</dbReference>
<reference evidence="2 4" key="1">
    <citation type="journal article" date="2016" name="Int. J. Mol. Sci.">
        <title>Comparative genomics of the extreme acidophile Acidithiobacillus thiooxidans reveals intraspecific divergence and niche adaptation.</title>
        <authorList>
            <person name="Zhang X."/>
            <person name="Feng X."/>
            <person name="Tao J."/>
            <person name="Ma L."/>
            <person name="Xiao Y."/>
            <person name="Liang Y."/>
            <person name="Liu X."/>
            <person name="Yin H."/>
        </authorList>
    </citation>
    <scope>NUCLEOTIDE SEQUENCE [LARGE SCALE GENOMIC DNA]</scope>
    <source>
        <strain evidence="3 4">A02</strain>
        <strain evidence="2">DXS-W</strain>
    </source>
</reference>
<protein>
    <submittedName>
        <fullName evidence="2">Uncharacterized protein</fullName>
    </submittedName>
</protein>
<evidence type="ECO:0000256" key="1">
    <source>
        <dbReference type="SAM" id="MobiDB-lite"/>
    </source>
</evidence>
<feature type="region of interest" description="Disordered" evidence="1">
    <location>
        <begin position="62"/>
        <end position="105"/>
    </location>
</feature>
<organism evidence="2 5">
    <name type="scientific">Acidithiobacillus thiooxidans</name>
    <name type="common">Thiobacillus thiooxidans</name>
    <dbReference type="NCBI Taxonomy" id="930"/>
    <lineage>
        <taxon>Bacteria</taxon>
        <taxon>Pseudomonadati</taxon>
        <taxon>Pseudomonadota</taxon>
        <taxon>Acidithiobacillia</taxon>
        <taxon>Acidithiobacillales</taxon>
        <taxon>Acidithiobacillaceae</taxon>
        <taxon>Acidithiobacillus</taxon>
    </lineage>
</organism>